<organism evidence="8 9">
    <name type="scientific">Candidatus Fonsibacter lacus</name>
    <dbReference type="NCBI Taxonomy" id="2576439"/>
    <lineage>
        <taxon>Bacteria</taxon>
        <taxon>Pseudomonadati</taxon>
        <taxon>Pseudomonadota</taxon>
        <taxon>Alphaproteobacteria</taxon>
        <taxon>Candidatus Pelagibacterales</taxon>
        <taxon>Candidatus Pelagibacterales incertae sedis</taxon>
        <taxon>Candidatus Fonsibacter</taxon>
    </lineage>
</organism>
<dbReference type="PANTHER" id="PTHR32322:SF2">
    <property type="entry name" value="EAMA DOMAIN-CONTAINING PROTEIN"/>
    <property type="match status" value="1"/>
</dbReference>
<accession>A0A966HMA7</accession>
<evidence type="ECO:0000256" key="1">
    <source>
        <dbReference type="ARBA" id="ARBA00004141"/>
    </source>
</evidence>
<keyword evidence="4 6" id="KW-1133">Transmembrane helix</keyword>
<evidence type="ECO:0000313" key="9">
    <source>
        <dbReference type="Proteomes" id="UP000699985"/>
    </source>
</evidence>
<proteinExistence type="inferred from homology"/>
<evidence type="ECO:0000313" key="8">
    <source>
        <dbReference type="EMBL" id="NCU50829.1"/>
    </source>
</evidence>
<feature type="domain" description="EamA" evidence="7">
    <location>
        <begin position="61"/>
        <end position="190"/>
    </location>
</feature>
<feature type="transmembrane region" description="Helical" evidence="6">
    <location>
        <begin position="117"/>
        <end position="139"/>
    </location>
</feature>
<dbReference type="AlphaFoldDB" id="A0A966HMA7"/>
<evidence type="ECO:0000256" key="5">
    <source>
        <dbReference type="ARBA" id="ARBA00023136"/>
    </source>
</evidence>
<feature type="transmembrane region" description="Helical" evidence="6">
    <location>
        <begin position="58"/>
        <end position="78"/>
    </location>
</feature>
<feature type="transmembrane region" description="Helical" evidence="6">
    <location>
        <begin position="159"/>
        <end position="190"/>
    </location>
</feature>
<dbReference type="InterPro" id="IPR000620">
    <property type="entry name" value="EamA_dom"/>
</dbReference>
<comment type="similarity">
    <text evidence="2">Belongs to the EamA transporter family.</text>
</comment>
<gene>
    <name evidence="8" type="ORF">EBX29_03565</name>
</gene>
<evidence type="ECO:0000256" key="4">
    <source>
        <dbReference type="ARBA" id="ARBA00022989"/>
    </source>
</evidence>
<protein>
    <submittedName>
        <fullName evidence="8">EamA family transporter</fullName>
    </submittedName>
</protein>
<dbReference type="PANTHER" id="PTHR32322">
    <property type="entry name" value="INNER MEMBRANE TRANSPORTER"/>
    <property type="match status" value="1"/>
</dbReference>
<reference evidence="8" key="1">
    <citation type="submission" date="2018-10" db="EMBL/GenBank/DDBJ databases">
        <title>Iterative Subtractive Binning of Freshwater Chronoseries Metagenomes Recovers Nearly Complete Genomes from over Four Hundred Novel Species.</title>
        <authorList>
            <person name="Rodriguez-R L.M."/>
            <person name="Tsementzi D."/>
            <person name="Luo C."/>
            <person name="Konstantinidis K.T."/>
        </authorList>
    </citation>
    <scope>NUCLEOTIDE SEQUENCE</scope>
    <source>
        <strain evidence="8">WB8_1A_003</strain>
    </source>
</reference>
<dbReference type="Proteomes" id="UP000699985">
    <property type="component" value="Unassembled WGS sequence"/>
</dbReference>
<comment type="caution">
    <text evidence="8">The sequence shown here is derived from an EMBL/GenBank/DDBJ whole genome shotgun (WGS) entry which is preliminary data.</text>
</comment>
<evidence type="ECO:0000256" key="6">
    <source>
        <dbReference type="SAM" id="Phobius"/>
    </source>
</evidence>
<evidence type="ECO:0000256" key="2">
    <source>
        <dbReference type="ARBA" id="ARBA00007362"/>
    </source>
</evidence>
<dbReference type="Pfam" id="PF00892">
    <property type="entry name" value="EamA"/>
    <property type="match status" value="1"/>
</dbReference>
<name>A0A966HMA7_9PROT</name>
<keyword evidence="3 6" id="KW-0812">Transmembrane</keyword>
<feature type="transmembrane region" description="Helical" evidence="6">
    <location>
        <begin position="90"/>
        <end position="110"/>
    </location>
</feature>
<feature type="transmembrane region" description="Helical" evidence="6">
    <location>
        <begin position="27"/>
        <end position="46"/>
    </location>
</feature>
<dbReference type="EMBL" id="RGMI01000186">
    <property type="protein sequence ID" value="NCU50829.1"/>
    <property type="molecule type" value="Genomic_DNA"/>
</dbReference>
<dbReference type="GO" id="GO:0016020">
    <property type="term" value="C:membrane"/>
    <property type="evidence" value="ECO:0007669"/>
    <property type="project" value="UniProtKB-SubCell"/>
</dbReference>
<keyword evidence="5 6" id="KW-0472">Membrane</keyword>
<comment type="subcellular location">
    <subcellularLocation>
        <location evidence="1">Membrane</location>
        <topology evidence="1">Multi-pass membrane protein</topology>
    </subcellularLocation>
</comment>
<evidence type="ECO:0000259" key="7">
    <source>
        <dbReference type="Pfam" id="PF00892"/>
    </source>
</evidence>
<evidence type="ECO:0000256" key="3">
    <source>
        <dbReference type="ARBA" id="ARBA00022692"/>
    </source>
</evidence>
<dbReference type="SUPFAM" id="SSF103481">
    <property type="entry name" value="Multidrug resistance efflux transporter EmrE"/>
    <property type="match status" value="1"/>
</dbReference>
<dbReference type="InterPro" id="IPR037185">
    <property type="entry name" value="EmrE-like"/>
</dbReference>
<feature type="non-terminal residue" evidence="8">
    <location>
        <position position="1"/>
    </location>
</feature>
<sequence length="199" mass="22542">HAGVILAFLPLATAIFASFYFKQKASLGFWLCAFIGCILIIIYILIHSHDENKKLELSYSDILFCIAVIVAAIGYNFGAKLTKIMVSADVISWALVLALPFHFSLAIYYFPRNEINIISWLGFLYVAMFSQWIGFFAWYKGLDLGGAVRVSQIQLLMPFFTFAFSIYLLGETLDLLTIIFSIAIIFLIYLSRKMAITKK</sequence>
<dbReference type="InterPro" id="IPR050638">
    <property type="entry name" value="AA-Vitamin_Transporters"/>
</dbReference>